<sequence>MVDSEIIHKPPLQIVPDSYFGKDLRELPEEEVEMIITQYGTLRNNPDGYRLGQTIMALKQVRNIVKEIPAIQEMLDDSSNWIFTKPEPT</sequence>
<name>A0A0G0J067_9BACT</name>
<protein>
    <submittedName>
        <fullName evidence="1">Uncharacterized protein</fullName>
    </submittedName>
</protein>
<gene>
    <name evidence="1" type="ORF">US75_C0003G0022</name>
</gene>
<proteinExistence type="predicted"/>
<dbReference type="EMBL" id="LBUE01000003">
    <property type="protein sequence ID" value="KKQ56735.1"/>
    <property type="molecule type" value="Genomic_DNA"/>
</dbReference>
<dbReference type="STRING" id="1618583.US75_C0003G0022"/>
<comment type="caution">
    <text evidence="1">The sequence shown here is derived from an EMBL/GenBank/DDBJ whole genome shotgun (WGS) entry which is preliminary data.</text>
</comment>
<dbReference type="AlphaFoldDB" id="A0A0G0J067"/>
<accession>A0A0G0J067</accession>
<organism evidence="1 2">
    <name type="scientific">Candidatus Woesebacteria bacterium GW2011_GWC1_38_13</name>
    <dbReference type="NCBI Taxonomy" id="1618583"/>
    <lineage>
        <taxon>Bacteria</taxon>
        <taxon>Candidatus Woeseibacteriota</taxon>
    </lineage>
</organism>
<reference evidence="1 2" key="1">
    <citation type="journal article" date="2015" name="Nature">
        <title>rRNA introns, odd ribosomes, and small enigmatic genomes across a large radiation of phyla.</title>
        <authorList>
            <person name="Brown C.T."/>
            <person name="Hug L.A."/>
            <person name="Thomas B.C."/>
            <person name="Sharon I."/>
            <person name="Castelle C.J."/>
            <person name="Singh A."/>
            <person name="Wilkins M.J."/>
            <person name="Williams K.H."/>
            <person name="Banfield J.F."/>
        </authorList>
    </citation>
    <scope>NUCLEOTIDE SEQUENCE [LARGE SCALE GENOMIC DNA]</scope>
</reference>
<evidence type="ECO:0000313" key="1">
    <source>
        <dbReference type="EMBL" id="KKQ56735.1"/>
    </source>
</evidence>
<evidence type="ECO:0000313" key="2">
    <source>
        <dbReference type="Proteomes" id="UP000034096"/>
    </source>
</evidence>
<dbReference type="Proteomes" id="UP000034096">
    <property type="component" value="Unassembled WGS sequence"/>
</dbReference>